<keyword evidence="1" id="KW-1133">Transmembrane helix</keyword>
<dbReference type="RefSeq" id="WP_229385470.1">
    <property type="nucleotide sequence ID" value="NZ_JAGTTN010000005.1"/>
</dbReference>
<organism evidence="2 3">
    <name type="scientific">Microbacterium allomyrinae</name>
    <dbReference type="NCBI Taxonomy" id="2830666"/>
    <lineage>
        <taxon>Bacteria</taxon>
        <taxon>Bacillati</taxon>
        <taxon>Actinomycetota</taxon>
        <taxon>Actinomycetes</taxon>
        <taxon>Micrococcales</taxon>
        <taxon>Microbacteriaceae</taxon>
        <taxon>Microbacterium</taxon>
    </lineage>
</organism>
<evidence type="ECO:0000313" key="2">
    <source>
        <dbReference type="EMBL" id="MCC2033460.1"/>
    </source>
</evidence>
<name>A0A9X1LWM9_9MICO</name>
<keyword evidence="3" id="KW-1185">Reference proteome</keyword>
<keyword evidence="1" id="KW-0472">Membrane</keyword>
<reference evidence="2" key="1">
    <citation type="submission" date="2021-04" db="EMBL/GenBank/DDBJ databases">
        <title>Microbacterium tenobrionis sp. nov. and Microbacterium allomyrinae sp. nov., isolated from larvae of Tenobrio molitor and Allomyrina dichotoma, respectively.</title>
        <authorList>
            <person name="Lee S.D."/>
        </authorList>
    </citation>
    <scope>NUCLEOTIDE SEQUENCE</scope>
    <source>
        <strain evidence="2">BWT-G7</strain>
    </source>
</reference>
<feature type="transmembrane region" description="Helical" evidence="1">
    <location>
        <begin position="12"/>
        <end position="34"/>
    </location>
</feature>
<dbReference type="AlphaFoldDB" id="A0A9X1LWM9"/>
<protein>
    <submittedName>
        <fullName evidence="2">Histidine kinase</fullName>
    </submittedName>
</protein>
<comment type="caution">
    <text evidence="2">The sequence shown here is derived from an EMBL/GenBank/DDBJ whole genome shotgun (WGS) entry which is preliminary data.</text>
</comment>
<accession>A0A9X1LWM9</accession>
<sequence length="133" mass="13151">MRMNLVARVAAALVGLEGLAVLALVVWQIAAMIGGDTDSLASAIALAVLTLVGAAAVLAFAVAIWRGLSWGRSGAIVTQVLILAVALGAATGAYAEPAVAGALAAPALVILVLLVIAVRDAGRAARDRDDASA</sequence>
<keyword evidence="1" id="KW-0812">Transmembrane</keyword>
<evidence type="ECO:0000313" key="3">
    <source>
        <dbReference type="Proteomes" id="UP001139354"/>
    </source>
</evidence>
<feature type="transmembrane region" description="Helical" evidence="1">
    <location>
        <begin position="76"/>
        <end position="94"/>
    </location>
</feature>
<feature type="transmembrane region" description="Helical" evidence="1">
    <location>
        <begin position="40"/>
        <end position="64"/>
    </location>
</feature>
<gene>
    <name evidence="2" type="ORF">KEC57_14825</name>
</gene>
<dbReference type="Proteomes" id="UP001139354">
    <property type="component" value="Unassembled WGS sequence"/>
</dbReference>
<dbReference type="GO" id="GO:0016301">
    <property type="term" value="F:kinase activity"/>
    <property type="evidence" value="ECO:0007669"/>
    <property type="project" value="UniProtKB-KW"/>
</dbReference>
<evidence type="ECO:0000256" key="1">
    <source>
        <dbReference type="SAM" id="Phobius"/>
    </source>
</evidence>
<dbReference type="EMBL" id="JAGTTN010000005">
    <property type="protein sequence ID" value="MCC2033460.1"/>
    <property type="molecule type" value="Genomic_DNA"/>
</dbReference>
<feature type="transmembrane region" description="Helical" evidence="1">
    <location>
        <begin position="100"/>
        <end position="118"/>
    </location>
</feature>
<proteinExistence type="predicted"/>
<keyword evidence="2" id="KW-0808">Transferase</keyword>
<keyword evidence="2" id="KW-0418">Kinase</keyword>